<dbReference type="InterPro" id="IPR010624">
    <property type="entry name" value="KaiC_dom"/>
</dbReference>
<accession>A0A211YR69</accession>
<evidence type="ECO:0000256" key="2">
    <source>
        <dbReference type="ARBA" id="ARBA00022840"/>
    </source>
</evidence>
<dbReference type="PANTHER" id="PTHR43637:SF1">
    <property type="entry name" value="UPF0273 PROTEIN TM_0370"/>
    <property type="match status" value="1"/>
</dbReference>
<keyword evidence="5" id="KW-1185">Reference proteome</keyword>
<dbReference type="AlphaFoldDB" id="A0A211YR69"/>
<dbReference type="GO" id="GO:0005524">
    <property type="term" value="F:ATP binding"/>
    <property type="evidence" value="ECO:0007669"/>
    <property type="project" value="UniProtKB-KW"/>
</dbReference>
<organism evidence="4 5">
    <name type="scientific">Pyrodictium delaneyi</name>
    <dbReference type="NCBI Taxonomy" id="1273541"/>
    <lineage>
        <taxon>Archaea</taxon>
        <taxon>Thermoproteota</taxon>
        <taxon>Thermoprotei</taxon>
        <taxon>Desulfurococcales</taxon>
        <taxon>Pyrodictiaceae</taxon>
        <taxon>Pyrodictium</taxon>
    </lineage>
</organism>
<dbReference type="InterPro" id="IPR014774">
    <property type="entry name" value="KaiC-like_dom"/>
</dbReference>
<gene>
    <name evidence="4" type="ORF">Pdsh_01795</name>
</gene>
<dbReference type="Proteomes" id="UP000196694">
    <property type="component" value="Unassembled WGS sequence"/>
</dbReference>
<evidence type="ECO:0000313" key="5">
    <source>
        <dbReference type="Proteomes" id="UP000196694"/>
    </source>
</evidence>
<dbReference type="EMBL" id="NCQP01000001">
    <property type="protein sequence ID" value="OWJ55548.1"/>
    <property type="molecule type" value="Genomic_DNA"/>
</dbReference>
<sequence length="515" mass="58063">MKAEDLMKELGGITRRVEIVPSGIYGLDRLLNGGFPRGAVVLLAGNPGTGKSTFAAKFLYEGARRFKEPGIYLNFVEPRNDFLNHMAMLGMDFESLEKDGLFHYVEALTIVDEDALISQLEEVLRLVDEVKARRIVIDSITAMLQIVRDKAKIRELLQNFFVNGLKPLGVTSILIAEHPYGARVVGYGIEEFIVDAVFILRFQIEQGKLQRILELRKARWAPIHQAELPFYMRPGVVIEISLPEEPEEVPPFDITKTYDLCKLLGSLRVNDRYLIRITAPGSEQETQAALRAICRVLSIPRGAQVLIGLSTTVNSRLVTSMLATSFIMSEPISVLVISFKSSPQAISNMARCMLDMSSKGRNTASKLRQLHVISLNPSAYTVNELNDIMHLAMEKIRPEIAIFEGLEILKAMVEERELLFNLYNMLLRNKRNGITGFYLYSLPMRSAMSELDLAAMFDMGMYLETSPGRLSDYYNEKRYSGLTLDMGVEVYHQLAHIHFNMSVDTQKLAELHCIG</sequence>
<dbReference type="SMART" id="SM00382">
    <property type="entry name" value="AAA"/>
    <property type="match status" value="1"/>
</dbReference>
<evidence type="ECO:0000313" key="4">
    <source>
        <dbReference type="EMBL" id="OWJ55548.1"/>
    </source>
</evidence>
<dbReference type="PANTHER" id="PTHR43637">
    <property type="entry name" value="UPF0273 PROTEIN TM_0370"/>
    <property type="match status" value="1"/>
</dbReference>
<comment type="caution">
    <text evidence="4">The sequence shown here is derived from an EMBL/GenBank/DDBJ whole genome shotgun (WGS) entry which is preliminary data.</text>
</comment>
<dbReference type="SUPFAM" id="SSF52540">
    <property type="entry name" value="P-loop containing nucleoside triphosphate hydrolases"/>
    <property type="match status" value="1"/>
</dbReference>
<dbReference type="RefSeq" id="WP_082419456.1">
    <property type="nucleotide sequence ID" value="NZ_CP013011.1"/>
</dbReference>
<dbReference type="InterPro" id="IPR027417">
    <property type="entry name" value="P-loop_NTPase"/>
</dbReference>
<dbReference type="GeneID" id="26099109"/>
<reference evidence="4 5" key="1">
    <citation type="submission" date="2017-05" db="EMBL/GenBank/DDBJ databases">
        <title>The draft genome of the hyperthermophilic archaeon 'Pyrodictium delaneyi strain Hulk', an iron and nitrate reducer, reveals the capacity for sulfate reduction.</title>
        <authorList>
            <person name="Demey L.M."/>
            <person name="Miller C."/>
            <person name="Manzella M."/>
            <person name="Reguera G."/>
            <person name="Kashefi K."/>
        </authorList>
    </citation>
    <scope>NUCLEOTIDE SEQUENCE [LARGE SCALE GENOMIC DNA]</scope>
    <source>
        <strain evidence="4 5">Hulk</strain>
    </source>
</reference>
<dbReference type="InterPro" id="IPR003593">
    <property type="entry name" value="AAA+_ATPase"/>
</dbReference>
<dbReference type="PROSITE" id="PS51146">
    <property type="entry name" value="KAIC"/>
    <property type="match status" value="1"/>
</dbReference>
<dbReference type="OrthoDB" id="27015at2157"/>
<evidence type="ECO:0000259" key="3">
    <source>
        <dbReference type="PROSITE" id="PS51146"/>
    </source>
</evidence>
<keyword evidence="1" id="KW-0547">Nucleotide-binding</keyword>
<proteinExistence type="predicted"/>
<evidence type="ECO:0000256" key="1">
    <source>
        <dbReference type="ARBA" id="ARBA00022741"/>
    </source>
</evidence>
<name>A0A211YR69_9CREN</name>
<keyword evidence="2" id="KW-0067">ATP-binding</keyword>
<dbReference type="PRINTS" id="PR01874">
    <property type="entry name" value="DNAREPAIRADA"/>
</dbReference>
<dbReference type="Pfam" id="PF06745">
    <property type="entry name" value="ATPase"/>
    <property type="match status" value="1"/>
</dbReference>
<dbReference type="Gene3D" id="3.40.50.300">
    <property type="entry name" value="P-loop containing nucleotide triphosphate hydrolases"/>
    <property type="match status" value="1"/>
</dbReference>
<protein>
    <recommendedName>
        <fullName evidence="3">KaiC domain-containing protein</fullName>
    </recommendedName>
</protein>
<feature type="domain" description="KaiC" evidence="3">
    <location>
        <begin position="18"/>
        <end position="262"/>
    </location>
</feature>